<dbReference type="EMBL" id="LR796362">
    <property type="protein sequence ID" value="CAB4139022.1"/>
    <property type="molecule type" value="Genomic_DNA"/>
</dbReference>
<reference evidence="1" key="1">
    <citation type="submission" date="2020-04" db="EMBL/GenBank/DDBJ databases">
        <authorList>
            <person name="Chiriac C."/>
            <person name="Salcher M."/>
            <person name="Ghai R."/>
            <person name="Kavagutti S V."/>
        </authorList>
    </citation>
    <scope>NUCLEOTIDE SEQUENCE</scope>
</reference>
<name>A0A6J5LYR7_9CAUD</name>
<protein>
    <submittedName>
        <fullName evidence="1">Uncharacterized protein</fullName>
    </submittedName>
</protein>
<organism evidence="1">
    <name type="scientific">uncultured Caudovirales phage</name>
    <dbReference type="NCBI Taxonomy" id="2100421"/>
    <lineage>
        <taxon>Viruses</taxon>
        <taxon>Duplodnaviria</taxon>
        <taxon>Heunggongvirae</taxon>
        <taxon>Uroviricota</taxon>
        <taxon>Caudoviricetes</taxon>
        <taxon>Peduoviridae</taxon>
        <taxon>Maltschvirus</taxon>
        <taxon>Maltschvirus maltsch</taxon>
    </lineage>
</organism>
<sequence length="110" mass="12530">MSNVIVSERMKLVGIVILAKFSDGHMYVYGGNGTWYSLSGLVDTALFDKYTVDGAREAIERMRSKDNVEYIVAAPFYKVRVNDREDQFLINPIDAMRQMLKQTKMQEVAA</sequence>
<accession>A0A6J5LYR7</accession>
<gene>
    <name evidence="1" type="ORF">UFOVP350_36</name>
</gene>
<proteinExistence type="predicted"/>
<evidence type="ECO:0000313" key="1">
    <source>
        <dbReference type="EMBL" id="CAB4139022.1"/>
    </source>
</evidence>